<sequence>MVNILNYEQPTKYIVKSSKYVDKGIPVLTAGKTLILGHTTDKENVKIVSKFNPIIIFDDFTTSSHFIDFPFKIKSSAMKLLTNHNNNDNIYFNFLLLKNLKYIPEGHNRHWISKFTDFKVITTKYEEKNIISSLLQNMDSLITLHQRKLEVLKNMKNRLLNKMFANEKNQFPMIRFKEFTNAW</sequence>
<dbReference type="Gene3D" id="1.10.287.1120">
    <property type="entry name" value="Bipartite methylase S protein"/>
    <property type="match status" value="1"/>
</dbReference>
<dbReference type="KEGG" id="mala:NCTC10135_00166"/>
<reference evidence="4" key="1">
    <citation type="submission" date="2018-06" db="EMBL/GenBank/DDBJ databases">
        <authorList>
            <consortium name="Pathogen Informatics"/>
        </authorList>
    </citation>
    <scope>NUCLEOTIDE SEQUENCE [LARGE SCALE GENOMIC DNA]</scope>
    <source>
        <strain evidence="4">NCTC10135</strain>
    </source>
</reference>
<evidence type="ECO:0000313" key="4">
    <source>
        <dbReference type="Proteomes" id="UP000259864"/>
    </source>
</evidence>
<evidence type="ECO:0000256" key="2">
    <source>
        <dbReference type="ARBA" id="ARBA00023125"/>
    </source>
</evidence>
<feature type="non-terminal residue" evidence="3">
    <location>
        <position position="183"/>
    </location>
</feature>
<organism evidence="3 4">
    <name type="scientific">Metamycoplasma alkalescens</name>
    <dbReference type="NCBI Taxonomy" id="45363"/>
    <lineage>
        <taxon>Bacteria</taxon>
        <taxon>Bacillati</taxon>
        <taxon>Mycoplasmatota</taxon>
        <taxon>Mycoplasmoidales</taxon>
        <taxon>Metamycoplasmataceae</taxon>
        <taxon>Metamycoplasma</taxon>
    </lineage>
</organism>
<proteinExistence type="predicted"/>
<name>A0A3B0P8Q7_9BACT</name>
<dbReference type="SUPFAM" id="SSF116734">
    <property type="entry name" value="DNA methylase specificity domain"/>
    <property type="match status" value="1"/>
</dbReference>
<keyword evidence="2" id="KW-0238">DNA-binding</keyword>
<keyword evidence="1" id="KW-0680">Restriction system</keyword>
<evidence type="ECO:0000256" key="1">
    <source>
        <dbReference type="ARBA" id="ARBA00022747"/>
    </source>
</evidence>
<dbReference type="Gene3D" id="3.90.220.20">
    <property type="entry name" value="DNA methylase specificity domains"/>
    <property type="match status" value="1"/>
</dbReference>
<evidence type="ECO:0000313" key="3">
    <source>
        <dbReference type="EMBL" id="SYV89674.1"/>
    </source>
</evidence>
<dbReference type="EMBL" id="LS991949">
    <property type="protein sequence ID" value="SYV89674.1"/>
    <property type="molecule type" value="Genomic_DNA"/>
</dbReference>
<protein>
    <submittedName>
        <fullName evidence="3">Type I restriction modification DNA specificity domain</fullName>
    </submittedName>
</protein>
<accession>A0A3B0P8Q7</accession>
<gene>
    <name evidence="3" type="ORF">NCTC10135_00166</name>
</gene>
<dbReference type="REBASE" id="267493">
    <property type="entry name" value="S1.Mal10135IP"/>
</dbReference>
<dbReference type="GO" id="GO:0009307">
    <property type="term" value="P:DNA restriction-modification system"/>
    <property type="evidence" value="ECO:0007669"/>
    <property type="project" value="UniProtKB-KW"/>
</dbReference>
<dbReference type="InterPro" id="IPR044946">
    <property type="entry name" value="Restrct_endonuc_typeI_TRD_sf"/>
</dbReference>
<dbReference type="AlphaFoldDB" id="A0A3B0P8Q7"/>
<dbReference type="GO" id="GO:0003677">
    <property type="term" value="F:DNA binding"/>
    <property type="evidence" value="ECO:0007669"/>
    <property type="project" value="UniProtKB-KW"/>
</dbReference>
<dbReference type="Proteomes" id="UP000259864">
    <property type="component" value="Chromosome 1"/>
</dbReference>